<dbReference type="Proteomes" id="UP000232638">
    <property type="component" value="Chromosome"/>
</dbReference>
<evidence type="ECO:0000313" key="3">
    <source>
        <dbReference type="Proteomes" id="UP000232638"/>
    </source>
</evidence>
<dbReference type="KEGG" id="tsy:THSYN_11805"/>
<evidence type="ECO:0000313" key="2">
    <source>
        <dbReference type="EMBL" id="AUB81572.1"/>
    </source>
</evidence>
<feature type="region of interest" description="Disordered" evidence="1">
    <location>
        <begin position="39"/>
        <end position="62"/>
    </location>
</feature>
<sequence>MYCGHSIELSEAYHDYQGPLRCAVCKSLMTVRVEEGQLRSMEATPKAPAPAAALKARPAHPG</sequence>
<keyword evidence="3" id="KW-1185">Reference proteome</keyword>
<dbReference type="EMBL" id="CP020370">
    <property type="protein sequence ID" value="AUB81572.1"/>
    <property type="molecule type" value="Genomic_DNA"/>
</dbReference>
<dbReference type="AlphaFoldDB" id="A0A2K8U7L7"/>
<gene>
    <name evidence="2" type="ORF">THSYN_11805</name>
</gene>
<accession>A0A2K8U7L7</accession>
<reference evidence="2 3" key="1">
    <citation type="submission" date="2017-03" db="EMBL/GenBank/DDBJ databases">
        <title>Complete genome sequence of Candidatus 'Thiodictyon syntrophicum' sp. nov. strain Cad16T, a photolithoautotroph purple sulfur bacterium isolated from an alpine meromictic lake.</title>
        <authorList>
            <person name="Luedin S.M."/>
            <person name="Pothier J.F."/>
            <person name="Danza F."/>
            <person name="Storelli N."/>
            <person name="Wittwer M."/>
            <person name="Tonolla M."/>
        </authorList>
    </citation>
    <scope>NUCLEOTIDE SEQUENCE [LARGE SCALE GENOMIC DNA]</scope>
    <source>
        <strain evidence="2 3">Cad16T</strain>
    </source>
</reference>
<protein>
    <submittedName>
        <fullName evidence="2">Uncharacterized protein</fullName>
    </submittedName>
</protein>
<organism evidence="2 3">
    <name type="scientific">Candidatus Thiodictyon syntrophicum</name>
    <dbReference type="NCBI Taxonomy" id="1166950"/>
    <lineage>
        <taxon>Bacteria</taxon>
        <taxon>Pseudomonadati</taxon>
        <taxon>Pseudomonadota</taxon>
        <taxon>Gammaproteobacteria</taxon>
        <taxon>Chromatiales</taxon>
        <taxon>Chromatiaceae</taxon>
        <taxon>Thiodictyon</taxon>
    </lineage>
</organism>
<name>A0A2K8U7L7_9GAMM</name>
<evidence type="ECO:0000256" key="1">
    <source>
        <dbReference type="SAM" id="MobiDB-lite"/>
    </source>
</evidence>
<feature type="compositionally biased region" description="Low complexity" evidence="1">
    <location>
        <begin position="43"/>
        <end position="56"/>
    </location>
</feature>
<proteinExistence type="predicted"/>